<dbReference type="EMBL" id="AYKG01000003">
    <property type="protein sequence ID" value="ROO31904.1"/>
    <property type="molecule type" value="Genomic_DNA"/>
</dbReference>
<dbReference type="GO" id="GO:0004364">
    <property type="term" value="F:glutathione transferase activity"/>
    <property type="evidence" value="ECO:0007669"/>
    <property type="project" value="UniProtKB-EC"/>
</dbReference>
<dbReference type="InterPro" id="IPR004046">
    <property type="entry name" value="GST_C"/>
</dbReference>
<dbReference type="InParanoid" id="A0A423Q174"/>
<dbReference type="PANTHER" id="PTHR44051:SF9">
    <property type="entry name" value="GLUTATHIONE S-TRANSFERASE 1"/>
    <property type="match status" value="1"/>
</dbReference>
<evidence type="ECO:0000256" key="3">
    <source>
        <dbReference type="ARBA" id="ARBA00047960"/>
    </source>
</evidence>
<evidence type="ECO:0000313" key="8">
    <source>
        <dbReference type="Proteomes" id="UP000285310"/>
    </source>
</evidence>
<dbReference type="PROSITE" id="PS50404">
    <property type="entry name" value="GST_NTER"/>
    <property type="match status" value="1"/>
</dbReference>
<evidence type="ECO:0000256" key="4">
    <source>
        <dbReference type="RuleBase" id="RU003494"/>
    </source>
</evidence>
<dbReference type="GO" id="GO:0005737">
    <property type="term" value="C:cytoplasm"/>
    <property type="evidence" value="ECO:0007669"/>
    <property type="project" value="UniProtKB-ARBA"/>
</dbReference>
<dbReference type="Gene3D" id="1.20.1050.10">
    <property type="match status" value="1"/>
</dbReference>
<name>A0A423Q174_9GAMM</name>
<comment type="catalytic activity">
    <reaction evidence="3">
        <text>RX + glutathione = an S-substituted glutathione + a halide anion + H(+)</text>
        <dbReference type="Rhea" id="RHEA:16437"/>
        <dbReference type="ChEBI" id="CHEBI:15378"/>
        <dbReference type="ChEBI" id="CHEBI:16042"/>
        <dbReference type="ChEBI" id="CHEBI:17792"/>
        <dbReference type="ChEBI" id="CHEBI:57925"/>
        <dbReference type="ChEBI" id="CHEBI:90779"/>
        <dbReference type="EC" id="2.5.1.18"/>
    </reaction>
</comment>
<evidence type="ECO:0000256" key="1">
    <source>
        <dbReference type="ARBA" id="ARBA00012452"/>
    </source>
</evidence>
<dbReference type="SUPFAM" id="SSF47616">
    <property type="entry name" value="GST C-terminal domain-like"/>
    <property type="match status" value="1"/>
</dbReference>
<feature type="domain" description="GST N-terminal" evidence="5">
    <location>
        <begin position="1"/>
        <end position="81"/>
    </location>
</feature>
<reference evidence="7 8" key="1">
    <citation type="submission" date="2013-10" db="EMBL/GenBank/DDBJ databases">
        <title>Salinisphaera japonica YTM-1 Genome Sequencing.</title>
        <authorList>
            <person name="Lai Q."/>
            <person name="Li C."/>
            <person name="Shao Z."/>
        </authorList>
    </citation>
    <scope>NUCLEOTIDE SEQUENCE [LARGE SCALE GENOMIC DNA]</scope>
    <source>
        <strain evidence="7 8">YTM-1</strain>
    </source>
</reference>
<dbReference type="SFLD" id="SFLDG01150">
    <property type="entry name" value="Main.1:_Beta-like"/>
    <property type="match status" value="1"/>
</dbReference>
<proteinExistence type="inferred from homology"/>
<dbReference type="InterPro" id="IPR010987">
    <property type="entry name" value="Glutathione-S-Trfase_C-like"/>
</dbReference>
<dbReference type="InterPro" id="IPR036282">
    <property type="entry name" value="Glutathione-S-Trfase_C_sf"/>
</dbReference>
<accession>A0A423Q174</accession>
<dbReference type="PANTHER" id="PTHR44051">
    <property type="entry name" value="GLUTATHIONE S-TRANSFERASE-RELATED"/>
    <property type="match status" value="1"/>
</dbReference>
<dbReference type="GO" id="GO:0004601">
    <property type="term" value="F:peroxidase activity"/>
    <property type="evidence" value="ECO:0007669"/>
    <property type="project" value="UniProtKB-ARBA"/>
</dbReference>
<comment type="caution">
    <text evidence="7">The sequence shown here is derived from an EMBL/GenBank/DDBJ whole genome shotgun (WGS) entry which is preliminary data.</text>
</comment>
<dbReference type="InterPro" id="IPR040079">
    <property type="entry name" value="Glutathione_S-Trfase"/>
</dbReference>
<dbReference type="CDD" id="cd03046">
    <property type="entry name" value="GST_N_GTT1_like"/>
    <property type="match status" value="1"/>
</dbReference>
<dbReference type="FunFam" id="3.40.30.10:FF:000156">
    <property type="entry name" value="Glutathione S-transferase 1"/>
    <property type="match status" value="1"/>
</dbReference>
<dbReference type="SUPFAM" id="SSF52833">
    <property type="entry name" value="Thioredoxin-like"/>
    <property type="match status" value="1"/>
</dbReference>
<protein>
    <recommendedName>
        <fullName evidence="1">glutathione transferase</fullName>
        <ecNumber evidence="1">2.5.1.18</ecNumber>
    </recommendedName>
</protein>
<evidence type="ECO:0000313" key="7">
    <source>
        <dbReference type="EMBL" id="ROO31904.1"/>
    </source>
</evidence>
<keyword evidence="8" id="KW-1185">Reference proteome</keyword>
<dbReference type="CDD" id="cd03189">
    <property type="entry name" value="GST_C_GTT1_like"/>
    <property type="match status" value="1"/>
</dbReference>
<keyword evidence="2 7" id="KW-0808">Transferase</keyword>
<gene>
    <name evidence="7" type="ORF">SAJA_01750</name>
</gene>
<dbReference type="EC" id="2.5.1.18" evidence="1"/>
<dbReference type="SFLD" id="SFLDS00019">
    <property type="entry name" value="Glutathione_Transferase_(cytos"/>
    <property type="match status" value="1"/>
</dbReference>
<dbReference type="Pfam" id="PF00043">
    <property type="entry name" value="GST_C"/>
    <property type="match status" value="1"/>
</dbReference>
<dbReference type="SFLD" id="SFLDG00358">
    <property type="entry name" value="Main_(cytGST)"/>
    <property type="match status" value="1"/>
</dbReference>
<feature type="domain" description="GST C-terminal" evidence="6">
    <location>
        <begin position="87"/>
        <end position="221"/>
    </location>
</feature>
<comment type="similarity">
    <text evidence="4">Belongs to the GST superfamily.</text>
</comment>
<sequence>MITVHHLADSRSQRVLWLLEELDLDYEVVRYERDPATYLAPASLKRVHPLGKSPVITDDDNTVAETGHIVDYIVRRHGQGRLAPAADSLVYERYQYWLHYAEGSLMPPLLLQLIFNSVETRAPMLAKPVAKAISGQVKKQFIRPQQKLHFDYLEDQLADNDWFVGEAFTAADIMLSFPIEAGTARGVVRDSHPRLKAFIERIHGREAYKRALARGGEYAYA</sequence>
<dbReference type="Pfam" id="PF02798">
    <property type="entry name" value="GST_N"/>
    <property type="match status" value="1"/>
</dbReference>
<dbReference type="InterPro" id="IPR036249">
    <property type="entry name" value="Thioredoxin-like_sf"/>
</dbReference>
<dbReference type="AlphaFoldDB" id="A0A423Q174"/>
<dbReference type="Gene3D" id="3.40.30.10">
    <property type="entry name" value="Glutaredoxin"/>
    <property type="match status" value="1"/>
</dbReference>
<dbReference type="OrthoDB" id="9810080at2"/>
<dbReference type="InterPro" id="IPR004045">
    <property type="entry name" value="Glutathione_S-Trfase_N"/>
</dbReference>
<dbReference type="RefSeq" id="WP_123656933.1">
    <property type="nucleotide sequence ID" value="NZ_AYKG01000003.1"/>
</dbReference>
<evidence type="ECO:0000259" key="5">
    <source>
        <dbReference type="PROSITE" id="PS50404"/>
    </source>
</evidence>
<evidence type="ECO:0000259" key="6">
    <source>
        <dbReference type="PROSITE" id="PS50405"/>
    </source>
</evidence>
<organism evidence="7 8">
    <name type="scientific">Salinisphaera japonica YTM-1</name>
    <dbReference type="NCBI Taxonomy" id="1209778"/>
    <lineage>
        <taxon>Bacteria</taxon>
        <taxon>Pseudomonadati</taxon>
        <taxon>Pseudomonadota</taxon>
        <taxon>Gammaproteobacteria</taxon>
        <taxon>Salinisphaerales</taxon>
        <taxon>Salinisphaeraceae</taxon>
        <taxon>Salinisphaera</taxon>
    </lineage>
</organism>
<evidence type="ECO:0000256" key="2">
    <source>
        <dbReference type="ARBA" id="ARBA00022679"/>
    </source>
</evidence>
<dbReference type="PROSITE" id="PS50405">
    <property type="entry name" value="GST_CTER"/>
    <property type="match status" value="1"/>
</dbReference>
<dbReference type="Proteomes" id="UP000285310">
    <property type="component" value="Unassembled WGS sequence"/>
</dbReference>